<dbReference type="GO" id="GO:0016491">
    <property type="term" value="F:oxidoreductase activity"/>
    <property type="evidence" value="ECO:0007669"/>
    <property type="project" value="UniProtKB-KW"/>
</dbReference>
<evidence type="ECO:0000256" key="3">
    <source>
        <dbReference type="ARBA" id="ARBA00023027"/>
    </source>
</evidence>
<dbReference type="PROSITE" id="PS00061">
    <property type="entry name" value="ADH_SHORT"/>
    <property type="match status" value="1"/>
</dbReference>
<proteinExistence type="inferred from homology"/>
<evidence type="ECO:0000313" key="5">
    <source>
        <dbReference type="Proteomes" id="UP000501534"/>
    </source>
</evidence>
<dbReference type="InterPro" id="IPR002347">
    <property type="entry name" value="SDR_fam"/>
</dbReference>
<dbReference type="PANTHER" id="PTHR43477">
    <property type="entry name" value="DIHYDROANTICAPSIN 7-DEHYDROGENASE"/>
    <property type="match status" value="1"/>
</dbReference>
<accession>A0A6M4GVV6</accession>
<dbReference type="Pfam" id="PF13561">
    <property type="entry name" value="adh_short_C2"/>
    <property type="match status" value="1"/>
</dbReference>
<keyword evidence="2 4" id="KW-0560">Oxidoreductase</keyword>
<dbReference type="InterPro" id="IPR051122">
    <property type="entry name" value="SDR_DHRS6-like"/>
</dbReference>
<dbReference type="EMBL" id="CP053069">
    <property type="protein sequence ID" value="QJR10624.1"/>
    <property type="molecule type" value="Genomic_DNA"/>
</dbReference>
<evidence type="ECO:0000256" key="1">
    <source>
        <dbReference type="ARBA" id="ARBA00006484"/>
    </source>
</evidence>
<name>A0A6M4GVV6_9PROT</name>
<dbReference type="PANTHER" id="PTHR43477:SF4">
    <property type="entry name" value="DEHYDROGENASE_REDUCTASE SDR FAMILY MEMBER 6"/>
    <property type="match status" value="1"/>
</dbReference>
<comment type="similarity">
    <text evidence="1">Belongs to the short-chain dehydrogenases/reductases (SDR) family.</text>
</comment>
<dbReference type="SUPFAM" id="SSF51735">
    <property type="entry name" value="NAD(P)-binding Rossmann-fold domains"/>
    <property type="match status" value="1"/>
</dbReference>
<dbReference type="Proteomes" id="UP000501534">
    <property type="component" value="Chromosome"/>
</dbReference>
<dbReference type="InterPro" id="IPR036291">
    <property type="entry name" value="NAD(P)-bd_dom_sf"/>
</dbReference>
<keyword evidence="3" id="KW-0520">NAD</keyword>
<dbReference type="EC" id="1.1.1.-" evidence="4"/>
<reference evidence="4 5" key="1">
    <citation type="submission" date="2020-04" db="EMBL/GenBank/DDBJ databases">
        <title>Usitatibacter rugosus gen. nov., sp. nov. and Usitatibacter palustris sp. nov., novel members of Usitatibacteraceae fam. nov. within the order Nitrosomonadales isolated from soil.</title>
        <authorList>
            <person name="Huber K.J."/>
            <person name="Neumann-Schaal M."/>
            <person name="Geppert A."/>
            <person name="Luckner M."/>
            <person name="Wanner G."/>
            <person name="Overmann J."/>
        </authorList>
    </citation>
    <scope>NUCLEOTIDE SEQUENCE [LARGE SCALE GENOMIC DNA]</scope>
    <source>
        <strain evidence="4 5">0125_3</strain>
    </source>
</reference>
<sequence length="246" mass="26016">MADRLKGKLALVTAAAAGMGRAAALAFAREGAQVIATDINAGLLKEIEGKDGIRTTVLDMLDEKAVNAFAEKTGAVNILFNCAGWVHQGSLLDCTLADWDRSFNLNVRSMFVMTKAMLPRMIDKGGGVILNMASVLGTEKAAPNRLAYAASKAAVAGFTRALAIDHVKQGIRVNCVCPGTVDTPSLGDRINAFADPAQARKDFIARQPMGRLATAEEIAETFVYLVSEESSFMTGQAVFVDGGMSL</sequence>
<dbReference type="PRINTS" id="PR00081">
    <property type="entry name" value="GDHRDH"/>
</dbReference>
<dbReference type="RefSeq" id="WP_171091275.1">
    <property type="nucleotide sequence ID" value="NZ_CP053069.1"/>
</dbReference>
<organism evidence="4 5">
    <name type="scientific">Usitatibacter rugosus</name>
    <dbReference type="NCBI Taxonomy" id="2732067"/>
    <lineage>
        <taxon>Bacteria</taxon>
        <taxon>Pseudomonadati</taxon>
        <taxon>Pseudomonadota</taxon>
        <taxon>Betaproteobacteria</taxon>
        <taxon>Nitrosomonadales</taxon>
        <taxon>Usitatibacteraceae</taxon>
        <taxon>Usitatibacter</taxon>
    </lineage>
</organism>
<evidence type="ECO:0000256" key="2">
    <source>
        <dbReference type="ARBA" id="ARBA00023002"/>
    </source>
</evidence>
<dbReference type="FunFam" id="3.40.50.720:FF:000084">
    <property type="entry name" value="Short-chain dehydrogenase reductase"/>
    <property type="match status" value="1"/>
</dbReference>
<gene>
    <name evidence="4" type="ORF">DSM104443_01688</name>
</gene>
<dbReference type="PRINTS" id="PR00080">
    <property type="entry name" value="SDRFAMILY"/>
</dbReference>
<keyword evidence="5" id="KW-1185">Reference proteome</keyword>
<dbReference type="Gene3D" id="3.40.50.720">
    <property type="entry name" value="NAD(P)-binding Rossmann-like Domain"/>
    <property type="match status" value="1"/>
</dbReference>
<dbReference type="AlphaFoldDB" id="A0A6M4GVV6"/>
<protein>
    <submittedName>
        <fullName evidence="4">2-keto-3-deoxy-L-fuconate dehydrogenase</fullName>
        <ecNumber evidence="4">1.1.1.-</ecNumber>
    </submittedName>
</protein>
<dbReference type="InterPro" id="IPR020904">
    <property type="entry name" value="Sc_DH/Rdtase_CS"/>
</dbReference>
<evidence type="ECO:0000313" key="4">
    <source>
        <dbReference type="EMBL" id="QJR10624.1"/>
    </source>
</evidence>
<dbReference type="KEGG" id="uru:DSM104443_01688"/>